<sequence length="189" mass="22208">MHLFDERMQQTLAQHQDTYERAILNENTERFWTWFIAMWVRLYPESFTHPWQKEYNHSYYNCYKRIENWMDAFGGQQAKDDLAASYRDSSSSNESSSDCEDSSESSSASSDSLCVIASDINAAEVDYDDRHLVRRKQVARQLQLRAKTRVFAWCLAMQANGLNNVSEWERVDVDTWVEATGYRELQDDV</sequence>
<dbReference type="EMBL" id="JAUEPS010000021">
    <property type="protein sequence ID" value="KAK0457573.1"/>
    <property type="molecule type" value="Genomic_DNA"/>
</dbReference>
<proteinExistence type="predicted"/>
<dbReference type="Proteomes" id="UP001175211">
    <property type="component" value="Unassembled WGS sequence"/>
</dbReference>
<keyword evidence="3" id="KW-1185">Reference proteome</keyword>
<evidence type="ECO:0000313" key="2">
    <source>
        <dbReference type="EMBL" id="KAK0457573.1"/>
    </source>
</evidence>
<dbReference type="RefSeq" id="XP_060329885.1">
    <property type="nucleotide sequence ID" value="XM_060477569.1"/>
</dbReference>
<dbReference type="AlphaFoldDB" id="A0AA39KEZ9"/>
<gene>
    <name evidence="2" type="ORF">EV420DRAFT_1643912</name>
</gene>
<protein>
    <submittedName>
        <fullName evidence="2">Uncharacterized protein</fullName>
    </submittedName>
</protein>
<feature type="compositionally biased region" description="Low complexity" evidence="1">
    <location>
        <begin position="84"/>
        <end position="96"/>
    </location>
</feature>
<reference evidence="2" key="1">
    <citation type="submission" date="2023-06" db="EMBL/GenBank/DDBJ databases">
        <authorList>
            <consortium name="Lawrence Berkeley National Laboratory"/>
            <person name="Ahrendt S."/>
            <person name="Sahu N."/>
            <person name="Indic B."/>
            <person name="Wong-Bajracharya J."/>
            <person name="Merenyi Z."/>
            <person name="Ke H.-M."/>
            <person name="Monk M."/>
            <person name="Kocsube S."/>
            <person name="Drula E."/>
            <person name="Lipzen A."/>
            <person name="Balint B."/>
            <person name="Henrissat B."/>
            <person name="Andreopoulos B."/>
            <person name="Martin F.M."/>
            <person name="Harder C.B."/>
            <person name="Rigling D."/>
            <person name="Ford K.L."/>
            <person name="Foster G.D."/>
            <person name="Pangilinan J."/>
            <person name="Papanicolaou A."/>
            <person name="Barry K."/>
            <person name="LaButti K."/>
            <person name="Viragh M."/>
            <person name="Koriabine M."/>
            <person name="Yan M."/>
            <person name="Riley R."/>
            <person name="Champramary S."/>
            <person name="Plett K.L."/>
            <person name="Tsai I.J."/>
            <person name="Slot J."/>
            <person name="Sipos G."/>
            <person name="Plett J."/>
            <person name="Nagy L.G."/>
            <person name="Grigoriev I.V."/>
        </authorList>
    </citation>
    <scope>NUCLEOTIDE SEQUENCE</scope>
    <source>
        <strain evidence="2">CCBAS 213</strain>
    </source>
</reference>
<dbReference type="GeneID" id="85361117"/>
<accession>A0AA39KEZ9</accession>
<name>A0AA39KEZ9_ARMTA</name>
<evidence type="ECO:0000313" key="3">
    <source>
        <dbReference type="Proteomes" id="UP001175211"/>
    </source>
</evidence>
<evidence type="ECO:0000256" key="1">
    <source>
        <dbReference type="SAM" id="MobiDB-lite"/>
    </source>
</evidence>
<organism evidence="2 3">
    <name type="scientific">Armillaria tabescens</name>
    <name type="common">Ringless honey mushroom</name>
    <name type="synonym">Agaricus tabescens</name>
    <dbReference type="NCBI Taxonomy" id="1929756"/>
    <lineage>
        <taxon>Eukaryota</taxon>
        <taxon>Fungi</taxon>
        <taxon>Dikarya</taxon>
        <taxon>Basidiomycota</taxon>
        <taxon>Agaricomycotina</taxon>
        <taxon>Agaricomycetes</taxon>
        <taxon>Agaricomycetidae</taxon>
        <taxon>Agaricales</taxon>
        <taxon>Marasmiineae</taxon>
        <taxon>Physalacriaceae</taxon>
        <taxon>Desarmillaria</taxon>
    </lineage>
</organism>
<feature type="region of interest" description="Disordered" evidence="1">
    <location>
        <begin position="84"/>
        <end position="110"/>
    </location>
</feature>
<comment type="caution">
    <text evidence="2">The sequence shown here is derived from an EMBL/GenBank/DDBJ whole genome shotgun (WGS) entry which is preliminary data.</text>
</comment>